<keyword evidence="1" id="KW-0812">Transmembrane</keyword>
<evidence type="ECO:0000256" key="1">
    <source>
        <dbReference type="SAM" id="Phobius"/>
    </source>
</evidence>
<keyword evidence="1" id="KW-1133">Transmembrane helix</keyword>
<sequence length="44" mass="5110">MIAQVVQTSRSPFVCIALVYTKAMQMSIYFLDFVYAKLEKPYKS</sequence>
<dbReference type="KEGG" id="nfl:COO91_09269"/>
<keyword evidence="3" id="KW-1185">Reference proteome</keyword>
<dbReference type="AlphaFoldDB" id="A0A2K8T617"/>
<proteinExistence type="predicted"/>
<keyword evidence="2" id="KW-0614">Plasmid</keyword>
<keyword evidence="1" id="KW-0472">Membrane</keyword>
<evidence type="ECO:0000313" key="3">
    <source>
        <dbReference type="Proteomes" id="UP000232003"/>
    </source>
</evidence>
<organism evidence="2 3">
    <name type="scientific">Nostoc flagelliforme CCNUN1</name>
    <dbReference type="NCBI Taxonomy" id="2038116"/>
    <lineage>
        <taxon>Bacteria</taxon>
        <taxon>Bacillati</taxon>
        <taxon>Cyanobacteriota</taxon>
        <taxon>Cyanophyceae</taxon>
        <taxon>Nostocales</taxon>
        <taxon>Nostocaceae</taxon>
        <taxon>Nostoc</taxon>
    </lineage>
</organism>
<geneLocation type="plasmid" evidence="3">
    <name>pnfsy03</name>
</geneLocation>
<feature type="transmembrane region" description="Helical" evidence="1">
    <location>
        <begin position="12"/>
        <end position="31"/>
    </location>
</feature>
<dbReference type="EMBL" id="CP024788">
    <property type="protein sequence ID" value="AUB43111.1"/>
    <property type="molecule type" value="Genomic_DNA"/>
</dbReference>
<gene>
    <name evidence="2" type="ORF">COO91_09269</name>
</gene>
<name>A0A2K8T617_9NOSO</name>
<dbReference type="Proteomes" id="UP000232003">
    <property type="component" value="Plasmid pNFSY03"/>
</dbReference>
<protein>
    <submittedName>
        <fullName evidence="2">Uncharacterized protein</fullName>
    </submittedName>
</protein>
<evidence type="ECO:0000313" key="2">
    <source>
        <dbReference type="EMBL" id="AUB43111.1"/>
    </source>
</evidence>
<accession>A0A2K8T617</accession>
<reference evidence="2 3" key="1">
    <citation type="submission" date="2017-11" db="EMBL/GenBank/DDBJ databases">
        <title>Complete genome of a free-living desiccation-tolerant cyanobacterium and its photosynthetic adaptation to extreme terrestrial habitat.</title>
        <authorList>
            <person name="Shang J."/>
        </authorList>
    </citation>
    <scope>NUCLEOTIDE SEQUENCE [LARGE SCALE GENOMIC DNA]</scope>
    <source>
        <strain evidence="2 3">CCNUN1</strain>
        <plasmid evidence="3">pnfsy03</plasmid>
    </source>
</reference>